<dbReference type="GO" id="GO:0008641">
    <property type="term" value="F:ubiquitin-like modifier activating enzyme activity"/>
    <property type="evidence" value="ECO:0007669"/>
    <property type="project" value="InterPro"/>
</dbReference>
<dbReference type="Pfam" id="PF00899">
    <property type="entry name" value="ThiF"/>
    <property type="match status" value="1"/>
</dbReference>
<feature type="domain" description="Prokaryotic E2 family B" evidence="2">
    <location>
        <begin position="38"/>
        <end position="144"/>
    </location>
</feature>
<dbReference type="CDD" id="cd01483">
    <property type="entry name" value="E1_enzyme_family"/>
    <property type="match status" value="1"/>
</dbReference>
<reference evidence="3" key="1">
    <citation type="submission" date="2010-10" db="EMBL/GenBank/DDBJ databases">
        <title>Complete sequence of chromosome of Geobacillus sp. Y4.1MC1.</title>
        <authorList>
            <consortium name="US DOE Joint Genome Institute"/>
            <person name="Lucas S."/>
            <person name="Copeland A."/>
            <person name="Lapidus A."/>
            <person name="Cheng J.-F."/>
            <person name="Bruce D."/>
            <person name="Goodwin L."/>
            <person name="Pitluck S."/>
            <person name="Chertkov O."/>
            <person name="Zhang X."/>
            <person name="Detter J.C."/>
            <person name="Han C."/>
            <person name="Tapia R."/>
            <person name="Land M."/>
            <person name="Hauser L."/>
            <person name="Jeffries C."/>
            <person name="Kyrpides N."/>
            <person name="Ivanova N."/>
            <person name="Ovchinnikova G."/>
            <person name="Brumm P."/>
            <person name="Mead D."/>
            <person name="Woyke T."/>
        </authorList>
    </citation>
    <scope>NUCLEOTIDE SEQUENCE [LARGE SCALE GENOMIC DNA]</scope>
    <source>
        <strain evidence="3">Y4.1MC1</strain>
    </source>
</reference>
<dbReference type="InterPro" id="IPR000594">
    <property type="entry name" value="ThiF_NAD_FAD-bd"/>
</dbReference>
<dbReference type="Gene3D" id="3.40.50.720">
    <property type="entry name" value="NAD(P)-binding Rossmann-like Domain"/>
    <property type="match status" value="1"/>
</dbReference>
<dbReference type="InterPro" id="IPR032701">
    <property type="entry name" value="Prok-E2_B_dom"/>
</dbReference>
<dbReference type="SUPFAM" id="SSF69572">
    <property type="entry name" value="Activating enzymes of the ubiquitin-like proteins"/>
    <property type="match status" value="1"/>
</dbReference>
<evidence type="ECO:0000313" key="3">
    <source>
        <dbReference type="EMBL" id="ADP74673.1"/>
    </source>
</evidence>
<name>A0A7U3YFA7_GEOS0</name>
<dbReference type="InterPro" id="IPR035985">
    <property type="entry name" value="Ubiquitin-activating_enz"/>
</dbReference>
<accession>A0A7U3YFA7</accession>
<dbReference type="EMBL" id="CP002293">
    <property type="protein sequence ID" value="ADP74673.1"/>
    <property type="molecule type" value="Genomic_DNA"/>
</dbReference>
<dbReference type="Pfam" id="PF14461">
    <property type="entry name" value="Prok-E2_B"/>
    <property type="match status" value="1"/>
</dbReference>
<evidence type="ECO:0000259" key="2">
    <source>
        <dbReference type="Pfam" id="PF14461"/>
    </source>
</evidence>
<evidence type="ECO:0000259" key="1">
    <source>
        <dbReference type="Pfam" id="PF00899"/>
    </source>
</evidence>
<organism evidence="3">
    <name type="scientific">Geobacillus sp. (strain Y4.1MC1)</name>
    <dbReference type="NCBI Taxonomy" id="581103"/>
    <lineage>
        <taxon>Bacteria</taxon>
        <taxon>Bacillati</taxon>
        <taxon>Bacillota</taxon>
        <taxon>Bacilli</taxon>
        <taxon>Bacillales</taxon>
        <taxon>Anoxybacillaceae</taxon>
        <taxon>Geobacillus</taxon>
    </lineage>
</organism>
<dbReference type="KEGG" id="gmc:GY4MC1_1917"/>
<feature type="domain" description="THIF-type NAD/FAD binding fold" evidence="1">
    <location>
        <begin position="324"/>
        <end position="495"/>
    </location>
</feature>
<protein>
    <submittedName>
        <fullName evidence="3">UBA/THIF-type NAD/FAD binding protein</fullName>
    </submittedName>
</protein>
<dbReference type="AlphaFoldDB" id="A0A7U3YFA7"/>
<sequence length="604" mass="69219">MRELEETIEYGLHELFSSVKRIPSYEVNSKRGPFQAAFEGSFAIEGKMVTMQVALPKRFPLEKPMFFLKNPKALGFLPHIEKDGFICYSHDEGLFLDQSNPSGIIKEAFHRAETTLRDGILKRNQADFLKEFESFWSRQEKTQRVDTLFSPSDTFEKMMVFMDEKTGKTVIVDNLDSGTKRYLQTLYKCDVLKDFRSYSGIYIPLREGTNIKPPAYWEFWDIKQIRKMIFDNITSSTKRKLNSYLKKRMFKRNDREYVLISIPLEKGQKILFGILFSDFKKRGNVKRSYPFQHPLKKAQSAFSITPLTIKRHDREYLLNRTIGNNRLIGKKVTLIGLGSLGSRIAFELARAGVTSFTLIDKDVLDVDNIYRHELGAKSLYWRLENRFSTISKAEALTMELYNHFPNLNIEYEIADVLDLMEEDRQLIINSDLIIVALGSPTVELYLNEQFHQMGGTPPVIYAWLDPLGIGGHSLLTKNQQNGGCFRCLFTHPDDANHLIPNKASFAAPDQFFGKTLAGCESVFTPYGSMDALQTAIIATQLAVKTLNGEEKGNPLLSWKGDATELLSQGFRVSKRYELSSEQLFDSRYQYKVEHCPVCGNGETR</sequence>
<proteinExistence type="predicted"/>
<gene>
    <name evidence="3" type="ORF">GY4MC1_1917</name>
</gene>